<dbReference type="AlphaFoldDB" id="A0A4Q4KGX2"/>
<dbReference type="GO" id="GO:0009252">
    <property type="term" value="P:peptidoglycan biosynthetic process"/>
    <property type="evidence" value="ECO:0007669"/>
    <property type="project" value="UniProtKB-KW"/>
</dbReference>
<keyword evidence="6" id="KW-0573">Peptidoglycan synthesis</keyword>
<evidence type="ECO:0000256" key="5">
    <source>
        <dbReference type="ARBA" id="ARBA00022960"/>
    </source>
</evidence>
<keyword evidence="5" id="KW-0133">Cell shape</keyword>
<comment type="similarity">
    <text evidence="11">Belongs to the SEDS family. FtsW subfamily.</text>
</comment>
<feature type="transmembrane region" description="Helical" evidence="16">
    <location>
        <begin position="12"/>
        <end position="33"/>
    </location>
</feature>
<comment type="subcellular location">
    <subcellularLocation>
        <location evidence="1">Membrane</location>
        <topology evidence="1">Multi-pass membrane protein</topology>
    </subcellularLocation>
</comment>
<evidence type="ECO:0000256" key="13">
    <source>
        <dbReference type="ARBA" id="ARBA00041418"/>
    </source>
</evidence>
<feature type="transmembrane region" description="Helical" evidence="16">
    <location>
        <begin position="350"/>
        <end position="372"/>
    </location>
</feature>
<feature type="transmembrane region" description="Helical" evidence="16">
    <location>
        <begin position="284"/>
        <end position="304"/>
    </location>
</feature>
<feature type="transmembrane region" description="Helical" evidence="16">
    <location>
        <begin position="45"/>
        <end position="64"/>
    </location>
</feature>
<evidence type="ECO:0000256" key="16">
    <source>
        <dbReference type="SAM" id="Phobius"/>
    </source>
</evidence>
<feature type="transmembrane region" description="Helical" evidence="16">
    <location>
        <begin position="189"/>
        <end position="210"/>
    </location>
</feature>
<feature type="transmembrane region" description="Helical" evidence="16">
    <location>
        <begin position="316"/>
        <end position="344"/>
    </location>
</feature>
<protein>
    <recommendedName>
        <fullName evidence="12">Probable peptidoglycan glycosyltransferase FtsW</fullName>
        <ecNumber evidence="14">2.4.99.28</ecNumber>
    </recommendedName>
    <alternativeName>
        <fullName evidence="13">Cell division protein FtsW</fullName>
    </alternativeName>
    <alternativeName>
        <fullName evidence="10">Cell wall polymerase</fullName>
    </alternativeName>
    <alternativeName>
        <fullName evidence="9">Peptidoglycan polymerase</fullName>
    </alternativeName>
</protein>
<organism evidence="17 18">
    <name type="scientific">Brumimicrobium glaciale</name>
    <dbReference type="NCBI Taxonomy" id="200475"/>
    <lineage>
        <taxon>Bacteria</taxon>
        <taxon>Pseudomonadati</taxon>
        <taxon>Bacteroidota</taxon>
        <taxon>Flavobacteriia</taxon>
        <taxon>Flavobacteriales</taxon>
        <taxon>Crocinitomicaceae</taxon>
        <taxon>Brumimicrobium</taxon>
    </lineage>
</organism>
<dbReference type="OrthoDB" id="9812661at2"/>
<dbReference type="Pfam" id="PF01098">
    <property type="entry name" value="FTSW_RODA_SPOVE"/>
    <property type="match status" value="1"/>
</dbReference>
<evidence type="ECO:0000256" key="3">
    <source>
        <dbReference type="ARBA" id="ARBA00022679"/>
    </source>
</evidence>
<keyword evidence="3" id="KW-0808">Transferase</keyword>
<evidence type="ECO:0000256" key="15">
    <source>
        <dbReference type="ARBA" id="ARBA00049902"/>
    </source>
</evidence>
<evidence type="ECO:0000256" key="4">
    <source>
        <dbReference type="ARBA" id="ARBA00022692"/>
    </source>
</evidence>
<evidence type="ECO:0000256" key="2">
    <source>
        <dbReference type="ARBA" id="ARBA00022676"/>
    </source>
</evidence>
<dbReference type="RefSeq" id="WP_130094539.1">
    <property type="nucleotide sequence ID" value="NZ_SETE01000006.1"/>
</dbReference>
<gene>
    <name evidence="17" type="ORF">ERX46_14230</name>
</gene>
<evidence type="ECO:0000256" key="8">
    <source>
        <dbReference type="ARBA" id="ARBA00023136"/>
    </source>
</evidence>
<proteinExistence type="inferred from homology"/>
<keyword evidence="4 16" id="KW-0812">Transmembrane</keyword>
<feature type="transmembrane region" description="Helical" evidence="16">
    <location>
        <begin position="141"/>
        <end position="161"/>
    </location>
</feature>
<accession>A0A4Q4KGX2</accession>
<sequence length="389" mass="43272">MQNIFKYLKGDRVIWIVTILFLGLSMVSVYSFVPILVKTEGGTPFSYLFKHTIYIVIGFLTMYWVHRQDPKYIEKLSKFIFIIAIALLVFTFFFGVRVNDASRWVRVPIIGLTFQSSDFAKLALVILLSRRLVSNRDYFDSWKKSLFSVVGPILLICGLIAKDNFSTAAIIFMVSLLLLFVGKFPMSKIFTVIGSGIVLAGALVLTHIALPAANLLPRFDTWVNRFFKAYGSEGASVENMQAINAKLAIHNGGYTGVGVGDGDLKHYTPEAYADFYYSSFVEEFGLISAIFLIFLYLILFYRILRIGLNAKNLFDTYLSIGIGLLLLSQAMVNMFVCTGIMPVTGQNMPFLAMGGSAMVMSCVSLGIVLSIAHKNNPKGESLNSNLKSE</sequence>
<name>A0A4Q4KGX2_9FLAO</name>
<dbReference type="PANTHER" id="PTHR30474">
    <property type="entry name" value="CELL CYCLE PROTEIN"/>
    <property type="match status" value="1"/>
</dbReference>
<comment type="catalytic activity">
    <reaction evidence="15">
        <text>[GlcNAc-(1-&gt;4)-Mur2Ac(oyl-L-Ala-gamma-D-Glu-L-Lys-D-Ala-D-Ala)](n)-di-trans,octa-cis-undecaprenyl diphosphate + beta-D-GlcNAc-(1-&gt;4)-Mur2Ac(oyl-L-Ala-gamma-D-Glu-L-Lys-D-Ala-D-Ala)-di-trans,octa-cis-undecaprenyl diphosphate = [GlcNAc-(1-&gt;4)-Mur2Ac(oyl-L-Ala-gamma-D-Glu-L-Lys-D-Ala-D-Ala)](n+1)-di-trans,octa-cis-undecaprenyl diphosphate + di-trans,octa-cis-undecaprenyl diphosphate + H(+)</text>
        <dbReference type="Rhea" id="RHEA:23708"/>
        <dbReference type="Rhea" id="RHEA-COMP:9602"/>
        <dbReference type="Rhea" id="RHEA-COMP:9603"/>
        <dbReference type="ChEBI" id="CHEBI:15378"/>
        <dbReference type="ChEBI" id="CHEBI:58405"/>
        <dbReference type="ChEBI" id="CHEBI:60033"/>
        <dbReference type="ChEBI" id="CHEBI:78435"/>
        <dbReference type="EC" id="2.4.99.28"/>
    </reaction>
</comment>
<evidence type="ECO:0000256" key="9">
    <source>
        <dbReference type="ARBA" id="ARBA00032370"/>
    </source>
</evidence>
<evidence type="ECO:0000313" key="18">
    <source>
        <dbReference type="Proteomes" id="UP000293952"/>
    </source>
</evidence>
<dbReference type="GO" id="GO:0005886">
    <property type="term" value="C:plasma membrane"/>
    <property type="evidence" value="ECO:0007669"/>
    <property type="project" value="TreeGrafter"/>
</dbReference>
<feature type="transmembrane region" description="Helical" evidence="16">
    <location>
        <begin position="167"/>
        <end position="182"/>
    </location>
</feature>
<keyword evidence="7 16" id="KW-1133">Transmembrane helix</keyword>
<comment type="caution">
    <text evidence="17">The sequence shown here is derived from an EMBL/GenBank/DDBJ whole genome shotgun (WGS) entry which is preliminary data.</text>
</comment>
<dbReference type="PANTHER" id="PTHR30474:SF2">
    <property type="entry name" value="PEPTIDOGLYCAN GLYCOSYLTRANSFERASE FTSW-RELATED"/>
    <property type="match status" value="1"/>
</dbReference>
<dbReference type="InterPro" id="IPR001182">
    <property type="entry name" value="FtsW/RodA"/>
</dbReference>
<dbReference type="GO" id="GO:0008360">
    <property type="term" value="P:regulation of cell shape"/>
    <property type="evidence" value="ECO:0007669"/>
    <property type="project" value="UniProtKB-KW"/>
</dbReference>
<dbReference type="GO" id="GO:0008955">
    <property type="term" value="F:peptidoglycan glycosyltransferase activity"/>
    <property type="evidence" value="ECO:0007669"/>
    <property type="project" value="UniProtKB-EC"/>
</dbReference>
<evidence type="ECO:0000256" key="6">
    <source>
        <dbReference type="ARBA" id="ARBA00022984"/>
    </source>
</evidence>
<keyword evidence="2" id="KW-0328">Glycosyltransferase</keyword>
<reference evidence="17 18" key="1">
    <citation type="submission" date="2019-02" db="EMBL/GenBank/DDBJ databases">
        <title>Genome sequence of the sea-ice species Brumimicrobium glaciale.</title>
        <authorList>
            <person name="Bowman J.P."/>
        </authorList>
    </citation>
    <scope>NUCLEOTIDE SEQUENCE [LARGE SCALE GENOMIC DNA]</scope>
    <source>
        <strain evidence="17 18">IC156</strain>
    </source>
</reference>
<evidence type="ECO:0000256" key="11">
    <source>
        <dbReference type="ARBA" id="ARBA00038053"/>
    </source>
</evidence>
<dbReference type="EMBL" id="SETE01000006">
    <property type="protein sequence ID" value="RYM32431.1"/>
    <property type="molecule type" value="Genomic_DNA"/>
</dbReference>
<evidence type="ECO:0000256" key="1">
    <source>
        <dbReference type="ARBA" id="ARBA00004141"/>
    </source>
</evidence>
<dbReference type="Proteomes" id="UP000293952">
    <property type="component" value="Unassembled WGS sequence"/>
</dbReference>
<dbReference type="GO" id="GO:0032153">
    <property type="term" value="C:cell division site"/>
    <property type="evidence" value="ECO:0007669"/>
    <property type="project" value="TreeGrafter"/>
</dbReference>
<feature type="transmembrane region" description="Helical" evidence="16">
    <location>
        <begin position="108"/>
        <end position="129"/>
    </location>
</feature>
<keyword evidence="8 16" id="KW-0472">Membrane</keyword>
<keyword evidence="18" id="KW-1185">Reference proteome</keyword>
<dbReference type="GO" id="GO:0051301">
    <property type="term" value="P:cell division"/>
    <property type="evidence" value="ECO:0007669"/>
    <property type="project" value="InterPro"/>
</dbReference>
<evidence type="ECO:0000256" key="14">
    <source>
        <dbReference type="ARBA" id="ARBA00044770"/>
    </source>
</evidence>
<evidence type="ECO:0000256" key="7">
    <source>
        <dbReference type="ARBA" id="ARBA00022989"/>
    </source>
</evidence>
<evidence type="ECO:0000256" key="10">
    <source>
        <dbReference type="ARBA" id="ARBA00033270"/>
    </source>
</evidence>
<dbReference type="GO" id="GO:0015648">
    <property type="term" value="F:lipid-linked peptidoglycan transporter activity"/>
    <property type="evidence" value="ECO:0007669"/>
    <property type="project" value="TreeGrafter"/>
</dbReference>
<dbReference type="EC" id="2.4.99.28" evidence="14"/>
<evidence type="ECO:0000313" key="17">
    <source>
        <dbReference type="EMBL" id="RYM32431.1"/>
    </source>
</evidence>
<feature type="transmembrane region" description="Helical" evidence="16">
    <location>
        <begin position="76"/>
        <end position="96"/>
    </location>
</feature>
<evidence type="ECO:0000256" key="12">
    <source>
        <dbReference type="ARBA" id="ARBA00041185"/>
    </source>
</evidence>